<comment type="subcellular location">
    <subcellularLocation>
        <location evidence="1">Membrane</location>
        <topology evidence="1">Multi-pass membrane protein</topology>
    </subcellularLocation>
</comment>
<dbReference type="GO" id="GO:0016020">
    <property type="term" value="C:membrane"/>
    <property type="evidence" value="ECO:0007669"/>
    <property type="project" value="UniProtKB-SubCell"/>
</dbReference>
<dbReference type="Gene3D" id="1.20.1440.130">
    <property type="entry name" value="VKOR domain"/>
    <property type="match status" value="1"/>
</dbReference>
<evidence type="ECO:0000256" key="8">
    <source>
        <dbReference type="ARBA" id="ARBA00023157"/>
    </source>
</evidence>
<evidence type="ECO:0000256" key="1">
    <source>
        <dbReference type="ARBA" id="ARBA00004141"/>
    </source>
</evidence>
<dbReference type="InterPro" id="IPR012932">
    <property type="entry name" value="VKOR"/>
</dbReference>
<comment type="caution">
    <text evidence="12">The sequence shown here is derived from an EMBL/GenBank/DDBJ whole genome shotgun (WGS) entry which is preliminary data.</text>
</comment>
<evidence type="ECO:0000313" key="12">
    <source>
        <dbReference type="EMBL" id="GLL01135.1"/>
    </source>
</evidence>
<dbReference type="SMART" id="SM00756">
    <property type="entry name" value="VKc"/>
    <property type="match status" value="1"/>
</dbReference>
<keyword evidence="8" id="KW-1015">Disulfide bond</keyword>
<evidence type="ECO:0000256" key="9">
    <source>
        <dbReference type="ARBA" id="ARBA00023284"/>
    </source>
</evidence>
<reference evidence="12" key="2">
    <citation type="submission" date="2023-01" db="EMBL/GenBank/DDBJ databases">
        <authorList>
            <person name="Sun Q."/>
            <person name="Evtushenko L."/>
        </authorList>
    </citation>
    <scope>NUCLEOTIDE SEQUENCE</scope>
    <source>
        <strain evidence="12">VKM Ac-1321</strain>
    </source>
</reference>
<evidence type="ECO:0000256" key="5">
    <source>
        <dbReference type="ARBA" id="ARBA00022989"/>
    </source>
</evidence>
<protein>
    <recommendedName>
        <fullName evidence="11">Vitamin K epoxide reductase domain-containing protein</fullName>
    </recommendedName>
</protein>
<proteinExistence type="inferred from homology"/>
<evidence type="ECO:0000256" key="7">
    <source>
        <dbReference type="ARBA" id="ARBA00023136"/>
    </source>
</evidence>
<feature type="transmembrane region" description="Helical" evidence="10">
    <location>
        <begin position="139"/>
        <end position="160"/>
    </location>
</feature>
<keyword evidence="13" id="KW-1185">Reference proteome</keyword>
<gene>
    <name evidence="12" type="ORF">GCM10017581_028760</name>
</gene>
<evidence type="ECO:0000256" key="4">
    <source>
        <dbReference type="ARBA" id="ARBA00022719"/>
    </source>
</evidence>
<dbReference type="GO" id="GO:0048038">
    <property type="term" value="F:quinone binding"/>
    <property type="evidence" value="ECO:0007669"/>
    <property type="project" value="UniProtKB-KW"/>
</dbReference>
<keyword evidence="9" id="KW-0676">Redox-active center</keyword>
<evidence type="ECO:0000256" key="10">
    <source>
        <dbReference type="SAM" id="Phobius"/>
    </source>
</evidence>
<accession>A0A9W6NKP7</accession>
<dbReference type="Proteomes" id="UP001143480">
    <property type="component" value="Unassembled WGS sequence"/>
</dbReference>
<dbReference type="Pfam" id="PF07884">
    <property type="entry name" value="VKOR"/>
    <property type="match status" value="1"/>
</dbReference>
<keyword evidence="7 10" id="KW-0472">Membrane</keyword>
<comment type="similarity">
    <text evidence="2">Belongs to the VKOR family.</text>
</comment>
<evidence type="ECO:0000256" key="6">
    <source>
        <dbReference type="ARBA" id="ARBA00023002"/>
    </source>
</evidence>
<sequence length="191" mass="20310">MRLNGRRPGNAKGMLDLFRRAFDGPSAWPARIMGAVLAIAGLAVSVRLALFQYGVTAAPWEPWFGDGSVRVLDSPFSRALPVHDAALGAVAYLVEAALELTGGTRRWKAHPWLVLLLGLVSAAMAATALGLLILQAAVVGAFCTLCLFSALVSLSVPFLVAREVFAAWGEVRRGRRYGLSWPTAVRGGQPA</sequence>
<organism evidence="12 13">
    <name type="scientific">Dactylosporangium matsuzakiense</name>
    <dbReference type="NCBI Taxonomy" id="53360"/>
    <lineage>
        <taxon>Bacteria</taxon>
        <taxon>Bacillati</taxon>
        <taxon>Actinomycetota</taxon>
        <taxon>Actinomycetes</taxon>
        <taxon>Micromonosporales</taxon>
        <taxon>Micromonosporaceae</taxon>
        <taxon>Dactylosporangium</taxon>
    </lineage>
</organism>
<evidence type="ECO:0000259" key="11">
    <source>
        <dbReference type="SMART" id="SM00756"/>
    </source>
</evidence>
<dbReference type="AlphaFoldDB" id="A0A9W6NKP7"/>
<reference evidence="12" key="1">
    <citation type="journal article" date="2014" name="Int. J. Syst. Evol. Microbiol.">
        <title>Complete genome sequence of Corynebacterium casei LMG S-19264T (=DSM 44701T), isolated from a smear-ripened cheese.</title>
        <authorList>
            <consortium name="US DOE Joint Genome Institute (JGI-PGF)"/>
            <person name="Walter F."/>
            <person name="Albersmeier A."/>
            <person name="Kalinowski J."/>
            <person name="Ruckert C."/>
        </authorList>
    </citation>
    <scope>NUCLEOTIDE SEQUENCE</scope>
    <source>
        <strain evidence="12">VKM Ac-1321</strain>
    </source>
</reference>
<dbReference type="GO" id="GO:0016491">
    <property type="term" value="F:oxidoreductase activity"/>
    <property type="evidence" value="ECO:0007669"/>
    <property type="project" value="UniProtKB-KW"/>
</dbReference>
<keyword evidence="3 10" id="KW-0812">Transmembrane</keyword>
<feature type="transmembrane region" description="Helical" evidence="10">
    <location>
        <begin position="112"/>
        <end position="133"/>
    </location>
</feature>
<evidence type="ECO:0000313" key="13">
    <source>
        <dbReference type="Proteomes" id="UP001143480"/>
    </source>
</evidence>
<dbReference type="InterPro" id="IPR038354">
    <property type="entry name" value="VKOR_sf"/>
</dbReference>
<feature type="domain" description="Vitamin K epoxide reductase" evidence="11">
    <location>
        <begin position="26"/>
        <end position="164"/>
    </location>
</feature>
<keyword evidence="5 10" id="KW-1133">Transmembrane helix</keyword>
<dbReference type="EMBL" id="BSFP01000013">
    <property type="protein sequence ID" value="GLL01135.1"/>
    <property type="molecule type" value="Genomic_DNA"/>
</dbReference>
<evidence type="ECO:0000256" key="3">
    <source>
        <dbReference type="ARBA" id="ARBA00022692"/>
    </source>
</evidence>
<name>A0A9W6NKP7_9ACTN</name>
<keyword evidence="6" id="KW-0560">Oxidoreductase</keyword>
<evidence type="ECO:0000256" key="2">
    <source>
        <dbReference type="ARBA" id="ARBA00006214"/>
    </source>
</evidence>
<keyword evidence="4" id="KW-0874">Quinone</keyword>